<dbReference type="InterPro" id="IPR033648">
    <property type="entry name" value="AAR2_C"/>
</dbReference>
<evidence type="ECO:0000259" key="3">
    <source>
        <dbReference type="Pfam" id="PF05282"/>
    </source>
</evidence>
<protein>
    <submittedName>
        <fullName evidence="5">Aar2 domain containing protein</fullName>
    </submittedName>
</protein>
<dbReference type="PANTHER" id="PTHR12689">
    <property type="entry name" value="A1 CISTRON SPLICING FACTOR AAR2-RELATED"/>
    <property type="match status" value="1"/>
</dbReference>
<dbReference type="Gene3D" id="2.60.34.20">
    <property type="match status" value="1"/>
</dbReference>
<dbReference type="Gene3D" id="1.25.40.550">
    <property type="entry name" value="Aar2, C-terminal domain-like"/>
    <property type="match status" value="1"/>
</dbReference>
<feature type="compositionally biased region" description="Acidic residues" evidence="2">
    <location>
        <begin position="562"/>
        <end position="571"/>
    </location>
</feature>
<dbReference type="InterPro" id="IPR038516">
    <property type="entry name" value="AAR2_N_sf"/>
</dbReference>
<evidence type="ECO:0000259" key="4">
    <source>
        <dbReference type="Pfam" id="PF20981"/>
    </source>
</evidence>
<feature type="domain" description="AAR2 C-terminal" evidence="3">
    <location>
        <begin position="321"/>
        <end position="508"/>
    </location>
</feature>
<gene>
    <name evidence="5" type="ORF">F503_06090</name>
</gene>
<feature type="domain" description="AAR2 N-terminal" evidence="4">
    <location>
        <begin position="99"/>
        <end position="240"/>
    </location>
</feature>
<dbReference type="InterPro" id="IPR033647">
    <property type="entry name" value="Aar2_N"/>
</dbReference>
<feature type="region of interest" description="Disordered" evidence="2">
    <location>
        <begin position="512"/>
        <end position="571"/>
    </location>
</feature>
<reference evidence="5 6" key="1">
    <citation type="journal article" date="2013" name="BMC Genomics">
        <title>The genome and transcriptome of the pine saprophyte Ophiostoma piceae, and a comparison with the bark beetle-associated pine pathogen Grosmannia clavigera.</title>
        <authorList>
            <person name="Haridas S."/>
            <person name="Wang Y."/>
            <person name="Lim L."/>
            <person name="Massoumi Alamouti S."/>
            <person name="Jackman S."/>
            <person name="Docking R."/>
            <person name="Robertson G."/>
            <person name="Birol I."/>
            <person name="Bohlmann J."/>
            <person name="Breuil C."/>
        </authorList>
    </citation>
    <scope>NUCLEOTIDE SEQUENCE [LARGE SCALE GENOMIC DNA]</scope>
    <source>
        <strain evidence="5 6">UAMH 11346</strain>
    </source>
</reference>
<dbReference type="InterPro" id="IPR038514">
    <property type="entry name" value="AAR2_C_sf"/>
</dbReference>
<comment type="similarity">
    <text evidence="1">Belongs to the AAR2 family.</text>
</comment>
<name>S3DBP2_OPHP1</name>
<keyword evidence="6" id="KW-1185">Reference proteome</keyword>
<sequence>MSSQVPIPFASDRTAAISGPGTREPTSRQPGTSGTRSQAHSGLSRRSQKGDAFVFLDLPPGAHVGCDTLVGTTNQRSTEPADATERRNSSDAQEPTGVCGFRDIPPGTHFAWISAPGAMSRQGWWFIAKQQSTGTGTGTGTDTGAGDDTGLPQGITRLKKWDPFHEALADFEYPEQGTSACDDIAKVYSQLIPYSTGSDKRAASGSIPDHESHGGANNDVKLWRQLTSFVTVSVLRRIAGSPALATTVSNEWEFATTDTSKNEVAMPGGSRNDTGTGASRSTGYSEFSFLFAKDDLDAYRLIATQEKNKDGADKDCQPDSYSNDTTERILALLEHPESQLTEADIIGELQFAFLTGIVLSNLSCLEQWWHFLLRVLLRACHLVDRRPSLCRAFLETLHAQLTYLERFTTGKITRLSARNGLIGEVNDGENSDSGTSIFDAKPQGAARLRASLAVFRRQFKFSNNDGKADSQNAQVDEKSILTTSLAEASAAEAFMDLEALLWKYGWDLSGSGDRDEGDQAAGNRNDYHEDNDDDELELYDTPLQEGAQVGTRHSKIHTALSDSDDDDDDYQPVIVEMDEDGKEVGLVSWD</sequence>
<evidence type="ECO:0000256" key="1">
    <source>
        <dbReference type="ARBA" id="ARBA00006281"/>
    </source>
</evidence>
<feature type="compositionally biased region" description="Polar residues" evidence="2">
    <location>
        <begin position="27"/>
        <end position="45"/>
    </location>
</feature>
<dbReference type="Proteomes" id="UP000016923">
    <property type="component" value="Unassembled WGS sequence"/>
</dbReference>
<feature type="compositionally biased region" description="Polar residues" evidence="2">
    <location>
        <begin position="271"/>
        <end position="280"/>
    </location>
</feature>
<dbReference type="Pfam" id="PF20981">
    <property type="entry name" value="AAR2_1st"/>
    <property type="match status" value="1"/>
</dbReference>
<evidence type="ECO:0000313" key="5">
    <source>
        <dbReference type="EMBL" id="EPE10995.1"/>
    </source>
</evidence>
<dbReference type="InterPro" id="IPR007946">
    <property type="entry name" value="AAR2"/>
</dbReference>
<dbReference type="PANTHER" id="PTHR12689:SF4">
    <property type="entry name" value="PROTEIN AAR2 HOMOLOG"/>
    <property type="match status" value="1"/>
</dbReference>
<organism evidence="5 6">
    <name type="scientific">Ophiostoma piceae (strain UAMH 11346)</name>
    <name type="common">Sap stain fungus</name>
    <dbReference type="NCBI Taxonomy" id="1262450"/>
    <lineage>
        <taxon>Eukaryota</taxon>
        <taxon>Fungi</taxon>
        <taxon>Dikarya</taxon>
        <taxon>Ascomycota</taxon>
        <taxon>Pezizomycotina</taxon>
        <taxon>Sordariomycetes</taxon>
        <taxon>Sordariomycetidae</taxon>
        <taxon>Ophiostomatales</taxon>
        <taxon>Ophiostomataceae</taxon>
        <taxon>Ophiostoma</taxon>
    </lineage>
</organism>
<feature type="region of interest" description="Disordered" evidence="2">
    <location>
        <begin position="66"/>
        <end position="98"/>
    </location>
</feature>
<dbReference type="OrthoDB" id="201752at2759"/>
<feature type="compositionally biased region" description="Acidic residues" evidence="2">
    <location>
        <begin position="529"/>
        <end position="538"/>
    </location>
</feature>
<feature type="region of interest" description="Disordered" evidence="2">
    <location>
        <begin position="261"/>
        <end position="280"/>
    </location>
</feature>
<dbReference type="eggNOG" id="KOG3937">
    <property type="taxonomic scope" value="Eukaryota"/>
</dbReference>
<dbReference type="STRING" id="1262450.S3DBP2"/>
<dbReference type="HOGENOM" id="CLU_024943_1_0_1"/>
<evidence type="ECO:0000256" key="2">
    <source>
        <dbReference type="SAM" id="MobiDB-lite"/>
    </source>
</evidence>
<evidence type="ECO:0000313" key="6">
    <source>
        <dbReference type="Proteomes" id="UP000016923"/>
    </source>
</evidence>
<dbReference type="CDD" id="cd13777">
    <property type="entry name" value="Aar2_N"/>
    <property type="match status" value="1"/>
</dbReference>
<dbReference type="GO" id="GO:0000244">
    <property type="term" value="P:spliceosomal tri-snRNP complex assembly"/>
    <property type="evidence" value="ECO:0007669"/>
    <property type="project" value="TreeGrafter"/>
</dbReference>
<dbReference type="VEuPathDB" id="FungiDB:F503_06090"/>
<proteinExistence type="inferred from homology"/>
<dbReference type="CDD" id="cd13778">
    <property type="entry name" value="Aar2_C"/>
    <property type="match status" value="1"/>
</dbReference>
<accession>S3DBP2</accession>
<dbReference type="Pfam" id="PF05282">
    <property type="entry name" value="AAR2"/>
    <property type="match status" value="1"/>
</dbReference>
<dbReference type="OMA" id="GAHFFWV"/>
<dbReference type="AlphaFoldDB" id="S3DBP2"/>
<dbReference type="EMBL" id="KE148146">
    <property type="protein sequence ID" value="EPE10995.1"/>
    <property type="molecule type" value="Genomic_DNA"/>
</dbReference>
<feature type="region of interest" description="Disordered" evidence="2">
    <location>
        <begin position="1"/>
        <end position="54"/>
    </location>
</feature>